<proteinExistence type="predicted"/>
<sequence length="71" mass="7888">MGCRRTLTLAPRIRYDQTHQSTAAPSAIAHTTQGKLRVLAPAFALDALGRVHQQHDHRVHPELNDWQTGAP</sequence>
<dbReference type="Proteomes" id="UP000442707">
    <property type="component" value="Unassembled WGS sequence"/>
</dbReference>
<name>A0A6H9UNR2_9ACTN</name>
<evidence type="ECO:0000313" key="2">
    <source>
        <dbReference type="Proteomes" id="UP000442707"/>
    </source>
</evidence>
<dbReference type="AlphaFoldDB" id="A0A6H9UNR2"/>
<dbReference type="RefSeq" id="WP_150958494.1">
    <property type="nucleotide sequence ID" value="NZ_VZRB01000060.1"/>
</dbReference>
<dbReference type="EMBL" id="VZRB01000060">
    <property type="protein sequence ID" value="KAB1139486.1"/>
    <property type="molecule type" value="Genomic_DNA"/>
</dbReference>
<comment type="caution">
    <text evidence="1">The sequence shown here is derived from an EMBL/GenBank/DDBJ whole genome shotgun (WGS) entry which is preliminary data.</text>
</comment>
<protein>
    <submittedName>
        <fullName evidence="1">Uncharacterized protein</fullName>
    </submittedName>
</protein>
<accession>A0A6H9UNR2</accession>
<keyword evidence="2" id="KW-1185">Reference proteome</keyword>
<evidence type="ECO:0000313" key="1">
    <source>
        <dbReference type="EMBL" id="KAB1139486.1"/>
    </source>
</evidence>
<gene>
    <name evidence="1" type="ORF">F7R91_39755</name>
</gene>
<organism evidence="1 2">
    <name type="scientific">Streptomyces luteolifulvus</name>
    <dbReference type="NCBI Taxonomy" id="2615112"/>
    <lineage>
        <taxon>Bacteria</taxon>
        <taxon>Bacillati</taxon>
        <taxon>Actinomycetota</taxon>
        <taxon>Actinomycetes</taxon>
        <taxon>Kitasatosporales</taxon>
        <taxon>Streptomycetaceae</taxon>
        <taxon>Streptomyces</taxon>
    </lineage>
</organism>
<reference evidence="1 2" key="1">
    <citation type="submission" date="2019-09" db="EMBL/GenBank/DDBJ databases">
        <title>Screening of Novel Bioactive Compounds from Soil-Associated.</title>
        <authorList>
            <person name="Zhao S."/>
        </authorList>
    </citation>
    <scope>NUCLEOTIDE SEQUENCE [LARGE SCALE GENOMIC DNA]</scope>
    <source>
        <strain evidence="1 2">HIT-DPA4</strain>
    </source>
</reference>